<reference evidence="4 5" key="1">
    <citation type="journal article" date="2015" name="Mol. Biochem. Parasitol.">
        <title>Identification of polymorphic genes for use in assemblage B genotyping assays through comparative genomics of multiple assemblage B Giardia duodenalis isolates.</title>
        <authorList>
            <person name="Wielinga C."/>
            <person name="Thompson R.C."/>
            <person name="Monis P."/>
            <person name="Ryan U."/>
        </authorList>
    </citation>
    <scope>NUCLEOTIDE SEQUENCE [LARGE SCALE GENOMIC DNA]</scope>
    <source>
        <strain evidence="4 5">BAH15c1</strain>
    </source>
</reference>
<dbReference type="PANTHER" id="PTHR24120">
    <property type="entry name" value="GH07239P"/>
    <property type="match status" value="1"/>
</dbReference>
<evidence type="ECO:0000313" key="4">
    <source>
        <dbReference type="EMBL" id="KWX14479.1"/>
    </source>
</evidence>
<evidence type="ECO:0000256" key="2">
    <source>
        <dbReference type="PROSITE-ProRule" id="PRU00175"/>
    </source>
</evidence>
<sequence length="345" mass="36926">MQAHPGHFVTPLMQAAMSGDTAVLMQCLDQLRAVDAAGKTALMYAAEHAHTECIPLLMNEAGMQTIEKGQTALMLSVLALHTPPLSLIQAEATMKDFAGMTASGYAITRGNYAAVAAIEGYVKKNAKLTPLMCAARAGDAHSVEKLMGQSCCTDTWGRTALIHAALCNSSIGNACLRALLHKEAGVQDVYGKTALIYAAMNCNLEGIRLLLEASSEIGKVDKEGKCALSYAIENRSYDCISALASVEHRVTPALYSMFQHMKKDLIFRMFTEGADLQALGEDRAKRVSADPQMCVSCKRKVAVIASTPCNHVCICVDCCRHCYNSNSSACPACGQESCGWGLISE</sequence>
<dbReference type="SMART" id="SM00248">
    <property type="entry name" value="ANK"/>
    <property type="match status" value="5"/>
</dbReference>
<dbReference type="InterPro" id="IPR001841">
    <property type="entry name" value="Znf_RING"/>
</dbReference>
<dbReference type="Proteomes" id="UP000070089">
    <property type="component" value="Unassembled WGS sequence"/>
</dbReference>
<dbReference type="InterPro" id="IPR036770">
    <property type="entry name" value="Ankyrin_rpt-contain_sf"/>
</dbReference>
<dbReference type="GO" id="GO:0008270">
    <property type="term" value="F:zinc ion binding"/>
    <property type="evidence" value="ECO:0007669"/>
    <property type="project" value="UniProtKB-KW"/>
</dbReference>
<dbReference type="Pfam" id="PF12796">
    <property type="entry name" value="Ank_2"/>
    <property type="match status" value="2"/>
</dbReference>
<keyword evidence="2" id="KW-0479">Metal-binding</keyword>
<dbReference type="PANTHER" id="PTHR24120:SF4">
    <property type="entry name" value="GH07239P"/>
    <property type="match status" value="1"/>
</dbReference>
<dbReference type="PROSITE" id="PS50088">
    <property type="entry name" value="ANK_REPEAT"/>
    <property type="match status" value="1"/>
</dbReference>
<dbReference type="Gene3D" id="1.25.40.20">
    <property type="entry name" value="Ankyrin repeat-containing domain"/>
    <property type="match status" value="2"/>
</dbReference>
<dbReference type="PROSITE" id="PS50089">
    <property type="entry name" value="ZF_RING_2"/>
    <property type="match status" value="1"/>
</dbReference>
<evidence type="ECO:0000259" key="3">
    <source>
        <dbReference type="PROSITE" id="PS50089"/>
    </source>
</evidence>
<evidence type="ECO:0000313" key="5">
    <source>
        <dbReference type="Proteomes" id="UP000070089"/>
    </source>
</evidence>
<protein>
    <submittedName>
        <fullName evidence="4">Protein 21.1</fullName>
    </submittedName>
</protein>
<feature type="repeat" description="ANK" evidence="1">
    <location>
        <begin position="190"/>
        <end position="222"/>
    </location>
</feature>
<accession>A0A132NWM9</accession>
<evidence type="ECO:0000256" key="1">
    <source>
        <dbReference type="PROSITE-ProRule" id="PRU00023"/>
    </source>
</evidence>
<organism evidence="4 5">
    <name type="scientific">Giardia duodenalis assemblage B</name>
    <dbReference type="NCBI Taxonomy" id="1394984"/>
    <lineage>
        <taxon>Eukaryota</taxon>
        <taxon>Metamonada</taxon>
        <taxon>Diplomonadida</taxon>
        <taxon>Hexamitidae</taxon>
        <taxon>Giardiinae</taxon>
        <taxon>Giardia</taxon>
    </lineage>
</organism>
<dbReference type="VEuPathDB" id="GiardiaDB:QR46_1524"/>
<dbReference type="InterPro" id="IPR002110">
    <property type="entry name" value="Ankyrin_rpt"/>
</dbReference>
<dbReference type="SUPFAM" id="SSF48403">
    <property type="entry name" value="Ankyrin repeat"/>
    <property type="match status" value="1"/>
</dbReference>
<feature type="domain" description="RING-type" evidence="3">
    <location>
        <begin position="294"/>
        <end position="333"/>
    </location>
</feature>
<keyword evidence="2" id="KW-0863">Zinc-finger</keyword>
<dbReference type="AlphaFoldDB" id="A0A132NWM9"/>
<keyword evidence="1" id="KW-0040">ANK repeat</keyword>
<dbReference type="EMBL" id="JXTI01000031">
    <property type="protein sequence ID" value="KWX14479.1"/>
    <property type="molecule type" value="Genomic_DNA"/>
</dbReference>
<comment type="caution">
    <text evidence="4">The sequence shown here is derived from an EMBL/GenBank/DDBJ whole genome shotgun (WGS) entry which is preliminary data.</text>
</comment>
<dbReference type="OrthoDB" id="20872at2759"/>
<gene>
    <name evidence="4" type="ORF">QR46_1524</name>
</gene>
<name>A0A132NWM9_GIAIN</name>
<proteinExistence type="predicted"/>
<keyword evidence="2" id="KW-0862">Zinc</keyword>